<evidence type="ECO:0000256" key="5">
    <source>
        <dbReference type="ARBA" id="ARBA00022989"/>
    </source>
</evidence>
<keyword evidence="4 7" id="KW-0812">Transmembrane</keyword>
<dbReference type="InterPro" id="IPR000515">
    <property type="entry name" value="MetI-like"/>
</dbReference>
<keyword evidence="3" id="KW-1003">Cell membrane</keyword>
<dbReference type="InParanoid" id="Q01SS2"/>
<sequence>MPVNWSPLWLSLRVAGIATAGALGPGLWLAYLLATRPFAGRKTAFFLLALLLAIPVVIVASMLLRPAFPWTLAAAAGVLAAIPLIALGAFSRLRSLDRRYGNAARSLGASEWRIFWRVLLPLGWAPVLAATAIAFARVFAEWTIVCAR</sequence>
<dbReference type="KEGG" id="sus:Acid_6372"/>
<dbReference type="AlphaFoldDB" id="Q01SS2"/>
<dbReference type="InterPro" id="IPR035906">
    <property type="entry name" value="MetI-like_sf"/>
</dbReference>
<comment type="similarity">
    <text evidence="7">Belongs to the binding-protein-dependent transport system permease family.</text>
</comment>
<dbReference type="eggNOG" id="COG4149">
    <property type="taxonomic scope" value="Bacteria"/>
</dbReference>
<keyword evidence="6 7" id="KW-0472">Membrane</keyword>
<keyword evidence="2 7" id="KW-0813">Transport</keyword>
<name>Q01SS2_SOLUE</name>
<dbReference type="Pfam" id="PF00528">
    <property type="entry name" value="BPD_transp_1"/>
    <property type="match status" value="1"/>
</dbReference>
<dbReference type="EMBL" id="CP000473">
    <property type="protein sequence ID" value="ABJ87298.1"/>
    <property type="molecule type" value="Genomic_DNA"/>
</dbReference>
<feature type="transmembrane region" description="Helical" evidence="7">
    <location>
        <begin position="12"/>
        <end position="33"/>
    </location>
</feature>
<protein>
    <submittedName>
        <fullName evidence="9">Binding-protein-dependent transport systems inner membrane component</fullName>
    </submittedName>
</protein>
<keyword evidence="5 7" id="KW-1133">Transmembrane helix</keyword>
<evidence type="ECO:0000256" key="1">
    <source>
        <dbReference type="ARBA" id="ARBA00004651"/>
    </source>
</evidence>
<evidence type="ECO:0000313" key="9">
    <source>
        <dbReference type="EMBL" id="ABJ87298.1"/>
    </source>
</evidence>
<feature type="domain" description="ABC transmembrane type-1" evidence="8">
    <location>
        <begin position="8"/>
        <end position="148"/>
    </location>
</feature>
<dbReference type="CDD" id="cd06261">
    <property type="entry name" value="TM_PBP2"/>
    <property type="match status" value="1"/>
</dbReference>
<dbReference type="PROSITE" id="PS50928">
    <property type="entry name" value="ABC_TM1"/>
    <property type="match status" value="1"/>
</dbReference>
<evidence type="ECO:0000256" key="7">
    <source>
        <dbReference type="RuleBase" id="RU363032"/>
    </source>
</evidence>
<dbReference type="GO" id="GO:0055085">
    <property type="term" value="P:transmembrane transport"/>
    <property type="evidence" value="ECO:0007669"/>
    <property type="project" value="InterPro"/>
</dbReference>
<organism evidence="9">
    <name type="scientific">Solibacter usitatus (strain Ellin6076)</name>
    <dbReference type="NCBI Taxonomy" id="234267"/>
    <lineage>
        <taxon>Bacteria</taxon>
        <taxon>Pseudomonadati</taxon>
        <taxon>Acidobacteriota</taxon>
        <taxon>Terriglobia</taxon>
        <taxon>Bryobacterales</taxon>
        <taxon>Solibacteraceae</taxon>
        <taxon>Candidatus Solibacter</taxon>
    </lineage>
</organism>
<feature type="transmembrane region" description="Helical" evidence="7">
    <location>
        <begin position="70"/>
        <end position="93"/>
    </location>
</feature>
<reference evidence="9" key="1">
    <citation type="submission" date="2006-10" db="EMBL/GenBank/DDBJ databases">
        <title>Complete sequence of Solibacter usitatus Ellin6076.</title>
        <authorList>
            <consortium name="US DOE Joint Genome Institute"/>
            <person name="Copeland A."/>
            <person name="Lucas S."/>
            <person name="Lapidus A."/>
            <person name="Barry K."/>
            <person name="Detter J.C."/>
            <person name="Glavina del Rio T."/>
            <person name="Hammon N."/>
            <person name="Israni S."/>
            <person name="Dalin E."/>
            <person name="Tice H."/>
            <person name="Pitluck S."/>
            <person name="Thompson L.S."/>
            <person name="Brettin T."/>
            <person name="Bruce D."/>
            <person name="Han C."/>
            <person name="Tapia R."/>
            <person name="Gilna P."/>
            <person name="Schmutz J."/>
            <person name="Larimer F."/>
            <person name="Land M."/>
            <person name="Hauser L."/>
            <person name="Kyrpides N."/>
            <person name="Mikhailova N."/>
            <person name="Janssen P.H."/>
            <person name="Kuske C.R."/>
            <person name="Richardson P."/>
        </authorList>
    </citation>
    <scope>NUCLEOTIDE SEQUENCE</scope>
    <source>
        <strain evidence="9">Ellin6076</strain>
    </source>
</reference>
<evidence type="ECO:0000256" key="3">
    <source>
        <dbReference type="ARBA" id="ARBA00022475"/>
    </source>
</evidence>
<feature type="transmembrane region" description="Helical" evidence="7">
    <location>
        <begin position="114"/>
        <end position="140"/>
    </location>
</feature>
<proteinExistence type="inferred from homology"/>
<dbReference type="STRING" id="234267.Acid_6372"/>
<dbReference type="SUPFAM" id="SSF161098">
    <property type="entry name" value="MetI-like"/>
    <property type="match status" value="1"/>
</dbReference>
<comment type="subcellular location">
    <subcellularLocation>
        <location evidence="1 7">Cell membrane</location>
        <topology evidence="1 7">Multi-pass membrane protein</topology>
    </subcellularLocation>
</comment>
<dbReference type="PANTHER" id="PTHR30183:SF3">
    <property type="entry name" value="MOLYBDENUM TRANSPORT SYSTEM PERMEASE PROTEIN MODB"/>
    <property type="match status" value="1"/>
</dbReference>
<dbReference type="OrthoDB" id="9795403at2"/>
<evidence type="ECO:0000256" key="6">
    <source>
        <dbReference type="ARBA" id="ARBA00023136"/>
    </source>
</evidence>
<evidence type="ECO:0000259" key="8">
    <source>
        <dbReference type="PROSITE" id="PS50928"/>
    </source>
</evidence>
<feature type="transmembrane region" description="Helical" evidence="7">
    <location>
        <begin position="45"/>
        <end position="64"/>
    </location>
</feature>
<accession>Q01SS2</accession>
<evidence type="ECO:0000256" key="4">
    <source>
        <dbReference type="ARBA" id="ARBA00022692"/>
    </source>
</evidence>
<evidence type="ECO:0000256" key="2">
    <source>
        <dbReference type="ARBA" id="ARBA00022448"/>
    </source>
</evidence>
<dbReference type="GO" id="GO:0005886">
    <property type="term" value="C:plasma membrane"/>
    <property type="evidence" value="ECO:0007669"/>
    <property type="project" value="UniProtKB-SubCell"/>
</dbReference>
<dbReference type="Gene3D" id="1.10.3720.10">
    <property type="entry name" value="MetI-like"/>
    <property type="match status" value="1"/>
</dbReference>
<dbReference type="PANTHER" id="PTHR30183">
    <property type="entry name" value="MOLYBDENUM TRANSPORT SYSTEM PERMEASE PROTEIN MODB"/>
    <property type="match status" value="1"/>
</dbReference>
<gene>
    <name evidence="9" type="ordered locus">Acid_6372</name>
</gene>
<dbReference type="HOGENOM" id="CLU_1757633_0_0_0"/>